<dbReference type="PANTHER" id="PTHR42693">
    <property type="entry name" value="ARYLSULFATASE FAMILY MEMBER"/>
    <property type="match status" value="1"/>
</dbReference>
<dbReference type="PROSITE" id="PS51318">
    <property type="entry name" value="TAT"/>
    <property type="match status" value="1"/>
</dbReference>
<keyword evidence="3 7" id="KW-0378">Hydrolase</keyword>
<dbReference type="CDD" id="cd16034">
    <property type="entry name" value="sulfatase_like"/>
    <property type="match status" value="1"/>
</dbReference>
<comment type="similarity">
    <text evidence="1">Belongs to the sulfatase family.</text>
</comment>
<evidence type="ECO:0000256" key="4">
    <source>
        <dbReference type="ARBA" id="ARBA00022837"/>
    </source>
</evidence>
<dbReference type="InterPro" id="IPR050738">
    <property type="entry name" value="Sulfatase"/>
</dbReference>
<dbReference type="EC" id="3.1.6.1" evidence="7"/>
<evidence type="ECO:0000256" key="5">
    <source>
        <dbReference type="SAM" id="SignalP"/>
    </source>
</evidence>
<protein>
    <submittedName>
        <fullName evidence="7">Arylsulfatase</fullName>
        <ecNumber evidence="7">3.1.6.1</ecNumber>
    </submittedName>
</protein>
<feature type="domain" description="Sulfatase N-terminal" evidence="6">
    <location>
        <begin position="34"/>
        <end position="379"/>
    </location>
</feature>
<dbReference type="Pfam" id="PF00884">
    <property type="entry name" value="Sulfatase"/>
    <property type="match status" value="1"/>
</dbReference>
<dbReference type="SUPFAM" id="SSF53649">
    <property type="entry name" value="Alkaline phosphatase-like"/>
    <property type="match status" value="1"/>
</dbReference>
<evidence type="ECO:0000256" key="2">
    <source>
        <dbReference type="ARBA" id="ARBA00022723"/>
    </source>
</evidence>
<reference evidence="8" key="1">
    <citation type="submission" date="2017-02" db="EMBL/GenBank/DDBJ databases">
        <title>Comparative genomics and description of representatives of a novel lineage of planctomycetes thriving in anoxic sediments.</title>
        <authorList>
            <person name="Spring S."/>
            <person name="Bunk B."/>
            <person name="Sproer C."/>
        </authorList>
    </citation>
    <scope>NUCLEOTIDE SEQUENCE [LARGE SCALE GENOMIC DNA]</scope>
    <source>
        <strain evidence="8">ST-NAGAB-D1</strain>
    </source>
</reference>
<organism evidence="7 8">
    <name type="scientific">Anaerohalosphaera lusitana</name>
    <dbReference type="NCBI Taxonomy" id="1936003"/>
    <lineage>
        <taxon>Bacteria</taxon>
        <taxon>Pseudomonadati</taxon>
        <taxon>Planctomycetota</taxon>
        <taxon>Phycisphaerae</taxon>
        <taxon>Sedimentisphaerales</taxon>
        <taxon>Anaerohalosphaeraceae</taxon>
        <taxon>Anaerohalosphaera</taxon>
    </lineage>
</organism>
<dbReference type="InterPro" id="IPR017850">
    <property type="entry name" value="Alkaline_phosphatase_core_sf"/>
</dbReference>
<evidence type="ECO:0000313" key="8">
    <source>
        <dbReference type="Proteomes" id="UP000189674"/>
    </source>
</evidence>
<dbReference type="InterPro" id="IPR006311">
    <property type="entry name" value="TAT_signal"/>
</dbReference>
<dbReference type="GO" id="GO:0004065">
    <property type="term" value="F:arylsulfatase activity"/>
    <property type="evidence" value="ECO:0007669"/>
    <property type="project" value="UniProtKB-EC"/>
</dbReference>
<dbReference type="PANTHER" id="PTHR42693:SF53">
    <property type="entry name" value="ENDO-4-O-SULFATASE"/>
    <property type="match status" value="1"/>
</dbReference>
<dbReference type="OrthoDB" id="237120at2"/>
<evidence type="ECO:0000313" key="7">
    <source>
        <dbReference type="EMBL" id="AQT68382.1"/>
    </source>
</evidence>
<dbReference type="AlphaFoldDB" id="A0A1U9NKC6"/>
<dbReference type="KEGG" id="alus:STSP2_01542"/>
<accession>A0A1U9NKC6</accession>
<dbReference type="InterPro" id="IPR000917">
    <property type="entry name" value="Sulfatase_N"/>
</dbReference>
<dbReference type="RefSeq" id="WP_146661334.1">
    <property type="nucleotide sequence ID" value="NZ_CP019791.1"/>
</dbReference>
<dbReference type="GO" id="GO:0046872">
    <property type="term" value="F:metal ion binding"/>
    <property type="evidence" value="ECO:0007669"/>
    <property type="project" value="UniProtKB-KW"/>
</dbReference>
<keyword evidence="5" id="KW-0732">Signal</keyword>
<feature type="chain" id="PRO_5012617688" evidence="5">
    <location>
        <begin position="29"/>
        <end position="501"/>
    </location>
</feature>
<name>A0A1U9NKC6_9BACT</name>
<dbReference type="Gene3D" id="3.40.720.10">
    <property type="entry name" value="Alkaline Phosphatase, subunit A"/>
    <property type="match status" value="1"/>
</dbReference>
<proteinExistence type="inferred from homology"/>
<keyword evidence="2" id="KW-0479">Metal-binding</keyword>
<dbReference type="InterPro" id="IPR024607">
    <property type="entry name" value="Sulfatase_CS"/>
</dbReference>
<dbReference type="EMBL" id="CP019791">
    <property type="protein sequence ID" value="AQT68382.1"/>
    <property type="molecule type" value="Genomic_DNA"/>
</dbReference>
<dbReference type="PROSITE" id="PS00149">
    <property type="entry name" value="SULFATASE_2"/>
    <property type="match status" value="1"/>
</dbReference>
<evidence type="ECO:0000259" key="6">
    <source>
        <dbReference type="Pfam" id="PF00884"/>
    </source>
</evidence>
<sequence precursor="true">MRLDRRSFLKLSGFAAAAALSSPSSVFSAVNTKPNLLIIHTDEHNFRTLGCYRKTLSQKQAFVWGKNVAVETPHIDSLAENGTLCTSFYATTPVCSPSRSSFVSGRYPQNTPVVTNNIRMNDDIETFAATLQKHGYKTGYAGKWHLDGFGKPQWGPEREFGFADNRYMFNRGHWKLLEDTPEGPRVAARNNKGRPSYSVANATPENFTTDFLADKAIEFVTANRNEPFCYMVSIPDPHGPNSVRPPYETMYQDLDFQPPETSKKSAEGLPSWGKKARPIGPRGMAKYFGMVKCIDDNVGKMVDHLKKLDLLDNTIVVFTSDHGDLCGEHSRNNKGVPYEASAKIPFVISWPKKIKKGNVINHAMSCVDFLPTVLSLMDVPTSGKEDGRDASGLFTGTDGSYKDIAFIRGTGDRNGTEKGDDKDNWFGVVTSRYKLIYAPEDKPWLFDLKKDPDELVNFYEEPAYKDTRKELAKELIAYAKKHNDPRITVATTKKYLAEAIA</sequence>
<feature type="signal peptide" evidence="5">
    <location>
        <begin position="1"/>
        <end position="28"/>
    </location>
</feature>
<gene>
    <name evidence="7" type="ORF">STSP2_01542</name>
</gene>
<dbReference type="Proteomes" id="UP000189674">
    <property type="component" value="Chromosome"/>
</dbReference>
<keyword evidence="4" id="KW-0106">Calcium</keyword>
<dbReference type="STRING" id="1936003.STSP2_01542"/>
<evidence type="ECO:0000256" key="1">
    <source>
        <dbReference type="ARBA" id="ARBA00008779"/>
    </source>
</evidence>
<keyword evidence="8" id="KW-1185">Reference proteome</keyword>
<evidence type="ECO:0000256" key="3">
    <source>
        <dbReference type="ARBA" id="ARBA00022801"/>
    </source>
</evidence>